<dbReference type="Proteomes" id="UP000309676">
    <property type="component" value="Unassembled WGS sequence"/>
</dbReference>
<dbReference type="Gene3D" id="3.60.21.10">
    <property type="match status" value="1"/>
</dbReference>
<dbReference type="NCBIfam" id="TIGR00619">
    <property type="entry name" value="sbcd"/>
    <property type="match status" value="1"/>
</dbReference>
<feature type="domain" description="Calcineurin-like phosphoesterase" evidence="9">
    <location>
        <begin position="1"/>
        <end position="225"/>
    </location>
</feature>
<reference evidence="10 11" key="1">
    <citation type="submission" date="2019-05" db="EMBL/GenBank/DDBJ databases">
        <authorList>
            <person name="Narsing Rao M.P."/>
            <person name="Li W.J."/>
        </authorList>
    </citation>
    <scope>NUCLEOTIDE SEQUENCE [LARGE SCALE GENOMIC DNA]</scope>
    <source>
        <strain evidence="10 11">SYSU_K30003</strain>
    </source>
</reference>
<evidence type="ECO:0000256" key="3">
    <source>
        <dbReference type="ARBA" id="ARBA00013365"/>
    </source>
</evidence>
<evidence type="ECO:0000256" key="1">
    <source>
        <dbReference type="ARBA" id="ARBA00010555"/>
    </source>
</evidence>
<keyword evidence="4 8" id="KW-0540">Nuclease</keyword>
<dbReference type="AlphaFoldDB" id="A0A5R9GCC7"/>
<dbReference type="GO" id="GO:0008408">
    <property type="term" value="F:3'-5' exonuclease activity"/>
    <property type="evidence" value="ECO:0007669"/>
    <property type="project" value="InterPro"/>
</dbReference>
<comment type="subunit">
    <text evidence="2 8">Heterodimer of SbcC and SbcD.</text>
</comment>
<dbReference type="GO" id="GO:0006260">
    <property type="term" value="P:DNA replication"/>
    <property type="evidence" value="ECO:0007669"/>
    <property type="project" value="UniProtKB-KW"/>
</dbReference>
<evidence type="ECO:0000259" key="9">
    <source>
        <dbReference type="Pfam" id="PF00149"/>
    </source>
</evidence>
<dbReference type="InterPro" id="IPR004843">
    <property type="entry name" value="Calcineurin-like_PHP"/>
</dbReference>
<dbReference type="GO" id="GO:0004519">
    <property type="term" value="F:endonuclease activity"/>
    <property type="evidence" value="ECO:0007669"/>
    <property type="project" value="UniProtKB-KW"/>
</dbReference>
<dbReference type="OrthoDB" id="9773856at2"/>
<comment type="function">
    <text evidence="8">SbcCD cleaves DNA hairpin structures. These structures can inhibit DNA replication and are intermediates in certain DNA recombination reactions. The complex acts as a 3'-&gt;5' double strand exonuclease that can open hairpins. It also has a 5' single-strand endonuclease activity.</text>
</comment>
<evidence type="ECO:0000256" key="8">
    <source>
        <dbReference type="RuleBase" id="RU363069"/>
    </source>
</evidence>
<sequence length="402" mass="43546">MRLLHTADWHFGRTLEGRSRQAEHEAFVDELARIADEADVDAVLLAGDVYDSVNPPADAETLFYEALTRLSNGGRRPVVAIAGNHDHPDRLSAAGPLARAQGVTLVGLPTLNVVTLPIARTGERANVYALPYPSESRLKELLSVEADEQALQLAYSARIAALVRDATGTIFGKGNVDVVMSHLHALGGSPTDSERPIEVGGAYTVDPSAFGRAAQYVALGHLHRPQNVRVRDDGENGAAGAAPLVRYSGSPLAFSFSEAGQAKSVSIVDIAPGGAPRVEEVPLSAGRPLVRWIAKEGLADVHRWFDEGKDARAWVDLELHVTDALTMEQIQTLRRSHEGLVLIRPVFASAQESIRVRAERALPIDELFRRFYARQTGGATPDEATVRLFLELVREEAEEESA</sequence>
<dbReference type="SUPFAM" id="SSF56300">
    <property type="entry name" value="Metallo-dependent phosphatases"/>
    <property type="match status" value="1"/>
</dbReference>
<gene>
    <name evidence="8" type="primary">sbcD</name>
    <name evidence="10" type="ORF">FE782_20100</name>
</gene>
<keyword evidence="8" id="KW-0235">DNA replication</keyword>
<name>A0A5R9GCC7_9BACL</name>
<proteinExistence type="inferred from homology"/>
<dbReference type="EMBL" id="VCIW01000015">
    <property type="protein sequence ID" value="TLS50333.1"/>
    <property type="molecule type" value="Genomic_DNA"/>
</dbReference>
<evidence type="ECO:0000256" key="4">
    <source>
        <dbReference type="ARBA" id="ARBA00022722"/>
    </source>
</evidence>
<dbReference type="PANTHER" id="PTHR30337:SF0">
    <property type="entry name" value="NUCLEASE SBCCD SUBUNIT D"/>
    <property type="match status" value="1"/>
</dbReference>
<evidence type="ECO:0000313" key="10">
    <source>
        <dbReference type="EMBL" id="TLS50333.1"/>
    </source>
</evidence>
<keyword evidence="5 8" id="KW-0378">Hydrolase</keyword>
<dbReference type="GO" id="GO:0006310">
    <property type="term" value="P:DNA recombination"/>
    <property type="evidence" value="ECO:0007669"/>
    <property type="project" value="UniProtKB-KW"/>
</dbReference>
<keyword evidence="11" id="KW-1185">Reference proteome</keyword>
<keyword evidence="8" id="KW-0255">Endonuclease</keyword>
<dbReference type="InterPro" id="IPR041796">
    <property type="entry name" value="Mre11_N"/>
</dbReference>
<keyword evidence="7 8" id="KW-0233">DNA recombination</keyword>
<dbReference type="CDD" id="cd00840">
    <property type="entry name" value="MPP_Mre11_N"/>
    <property type="match status" value="1"/>
</dbReference>
<organism evidence="10 11">
    <name type="scientific">Paenibacillus antri</name>
    <dbReference type="NCBI Taxonomy" id="2582848"/>
    <lineage>
        <taxon>Bacteria</taxon>
        <taxon>Bacillati</taxon>
        <taxon>Bacillota</taxon>
        <taxon>Bacilli</taxon>
        <taxon>Bacillales</taxon>
        <taxon>Paenibacillaceae</taxon>
        <taxon>Paenibacillus</taxon>
    </lineage>
</organism>
<dbReference type="InterPro" id="IPR050535">
    <property type="entry name" value="DNA_Repair-Maintenance_Comp"/>
</dbReference>
<evidence type="ECO:0000256" key="6">
    <source>
        <dbReference type="ARBA" id="ARBA00022839"/>
    </source>
</evidence>
<protein>
    <recommendedName>
        <fullName evidence="3 8">Nuclease SbcCD subunit D</fullName>
    </recommendedName>
</protein>
<dbReference type="InterPro" id="IPR004593">
    <property type="entry name" value="SbcD"/>
</dbReference>
<dbReference type="InterPro" id="IPR029052">
    <property type="entry name" value="Metallo-depent_PP-like"/>
</dbReference>
<dbReference type="RefSeq" id="WP_138196043.1">
    <property type="nucleotide sequence ID" value="NZ_VCIW01000015.1"/>
</dbReference>
<evidence type="ECO:0000313" key="11">
    <source>
        <dbReference type="Proteomes" id="UP000309676"/>
    </source>
</evidence>
<evidence type="ECO:0000256" key="2">
    <source>
        <dbReference type="ARBA" id="ARBA00011322"/>
    </source>
</evidence>
<dbReference type="Pfam" id="PF00149">
    <property type="entry name" value="Metallophos"/>
    <property type="match status" value="1"/>
</dbReference>
<accession>A0A5R9GCC7</accession>
<keyword evidence="6 8" id="KW-0269">Exonuclease</keyword>
<evidence type="ECO:0000256" key="5">
    <source>
        <dbReference type="ARBA" id="ARBA00022801"/>
    </source>
</evidence>
<comment type="caution">
    <text evidence="10">The sequence shown here is derived from an EMBL/GenBank/DDBJ whole genome shotgun (WGS) entry which is preliminary data.</text>
</comment>
<dbReference type="PANTHER" id="PTHR30337">
    <property type="entry name" value="COMPONENT OF ATP-DEPENDENT DSDNA EXONUCLEASE"/>
    <property type="match status" value="1"/>
</dbReference>
<evidence type="ECO:0000256" key="7">
    <source>
        <dbReference type="ARBA" id="ARBA00023172"/>
    </source>
</evidence>
<comment type="similarity">
    <text evidence="1 8">Belongs to the SbcD family.</text>
</comment>